<evidence type="ECO:0000256" key="4">
    <source>
        <dbReference type="ARBA" id="ARBA00022963"/>
    </source>
</evidence>
<accession>A0AAJ8BNQ4</accession>
<protein>
    <recommendedName>
        <fullName evidence="1">phospholipase D</fullName>
        <ecNumber evidence="1">3.1.4.4</ecNumber>
    </recommendedName>
</protein>
<dbReference type="CDD" id="cd09138">
    <property type="entry name" value="PLDc_vPLD1_2_yPLD_like_1"/>
    <property type="match status" value="1"/>
</dbReference>
<name>A0AAJ8BNQ4_ASPNG</name>
<evidence type="ECO:0000256" key="3">
    <source>
        <dbReference type="ARBA" id="ARBA00022801"/>
    </source>
</evidence>
<organism evidence="8">
    <name type="scientific">Aspergillus niger</name>
    <dbReference type="NCBI Taxonomy" id="5061"/>
    <lineage>
        <taxon>Eukaryota</taxon>
        <taxon>Fungi</taxon>
        <taxon>Dikarya</taxon>
        <taxon>Ascomycota</taxon>
        <taxon>Pezizomycotina</taxon>
        <taxon>Eurotiomycetes</taxon>
        <taxon>Eurotiomycetidae</taxon>
        <taxon>Eurotiales</taxon>
        <taxon>Aspergillaceae</taxon>
        <taxon>Aspergillus</taxon>
        <taxon>Aspergillus subgen. Circumdati</taxon>
    </lineage>
</organism>
<sequence length="817" mass="93724">MDKFKHKIENLEEQLKETHIEEKAFHLKHKVGKFFNIVNPNHRHDEAHEKATDAKRTAISESHRFKSFAPIREGNKVKWYVDALDYMWAVSMALEEAKETIYIADWWLSPELFLRRPPFMAQEWRLDQVLKRRAEAGVKIYVIVYKEVRSALTCNSAHTKHALRNLCPEGSPGYGNIRVLRHPDHNIFENAADMTLYWAHHEKFIVIDYALAFIGGIDLCFGRWDAHQHPLADVHPSNLRNEVFPGQEFNNNRIMDFQSVGDWQANELSKAEYGRMPWHDVAMGVMGDCVYDIAEHFVLRWNFIKRDKYKRDNSVDWLMLEGRTGDDEDLVAQGFARAQIVRSSADWSSGILTEHSIQNAYKEIISQAQHYVYIENQFFITATGDKQAPILNTIGQSIVEAVVRAGKEGRKFRVIIVIPAIPGFAGDLRQNEATGTRAIMDYQYKSILRGEHSIFGQIAAQGVNPRAHTTMLNGGNMSDEPWEGDPEAEKENFIQEELYVHGKVCIVDDRVVICGSANINDRSQLGYHDSELAIVVEDEDLIGSIMDGKPYKAARVAATLRRQLWREHLGLLPAQHYDASEDPNAKPPYMCMNHILEGPEDDFVTDPMSDELWEMWTGRATVNTDMYRMLFRADPDDNIRTFDDYDKFCPRGNKQGHLFDPYQPVEEIREKLDKIKGHLVWMPLEFLKDANMAEPGLAVNQITEVILPTSRYFAQLNPTSRDPRIVGKVHTATPTSMSQVPSELDNISKVEEFLNSKVQGMFYPDTTPPSLSLSLPAHRPISQFVVSYLIAPFMYTILVITMKTNRSMWILTSYYLP</sequence>
<dbReference type="PANTHER" id="PTHR18896:SF128">
    <property type="entry name" value="PHOSPHOLIPASE"/>
    <property type="match status" value="1"/>
</dbReference>
<dbReference type="InterPro" id="IPR001736">
    <property type="entry name" value="PLipase_D/transphosphatidylase"/>
</dbReference>
<dbReference type="GO" id="GO:0004630">
    <property type="term" value="F:phospholipase D activity"/>
    <property type="evidence" value="ECO:0007669"/>
    <property type="project" value="UniProtKB-EC"/>
</dbReference>
<dbReference type="AlphaFoldDB" id="A0AAJ8BNQ4"/>
<dbReference type="PANTHER" id="PTHR18896">
    <property type="entry name" value="PHOSPHOLIPASE D"/>
    <property type="match status" value="1"/>
</dbReference>
<gene>
    <name evidence="8" type="ORF">An07g02240</name>
</gene>
<evidence type="ECO:0000256" key="2">
    <source>
        <dbReference type="ARBA" id="ARBA00022737"/>
    </source>
</evidence>
<dbReference type="KEGG" id="ang:An07g02240"/>
<keyword evidence="6" id="KW-0812">Transmembrane</keyword>
<proteinExistence type="predicted"/>
<reference evidence="8" key="1">
    <citation type="submission" date="2025-02" db="EMBL/GenBank/DDBJ databases">
        <authorList>
            <consortium name="NCBI Genome Project"/>
        </authorList>
    </citation>
    <scope>NUCLEOTIDE SEQUENCE</scope>
</reference>
<dbReference type="EC" id="3.1.4.4" evidence="1"/>
<keyword evidence="5" id="KW-0443">Lipid metabolism</keyword>
<dbReference type="Pfam" id="PF00614">
    <property type="entry name" value="PLDc"/>
    <property type="match status" value="1"/>
</dbReference>
<dbReference type="PROSITE" id="PS50035">
    <property type="entry name" value="PLD"/>
    <property type="match status" value="2"/>
</dbReference>
<keyword evidence="3" id="KW-0378">Hydrolase</keyword>
<feature type="transmembrane region" description="Helical" evidence="6">
    <location>
        <begin position="781"/>
        <end position="800"/>
    </location>
</feature>
<dbReference type="FunFam" id="3.30.870.10:FF:000032">
    <property type="entry name" value="Phospholipase"/>
    <property type="match status" value="1"/>
</dbReference>
<dbReference type="InterPro" id="IPR015679">
    <property type="entry name" value="PLipase_D_fam"/>
</dbReference>
<dbReference type="InterPro" id="IPR016555">
    <property type="entry name" value="PLipase_D_euk"/>
</dbReference>
<keyword evidence="2" id="KW-0677">Repeat</keyword>
<dbReference type="GeneID" id="4981491"/>
<dbReference type="Gene3D" id="3.30.870.10">
    <property type="entry name" value="Endonuclease Chain A"/>
    <property type="match status" value="2"/>
</dbReference>
<feature type="domain" description="PLD phosphodiesterase" evidence="7">
    <location>
        <begin position="196"/>
        <end position="223"/>
    </location>
</feature>
<evidence type="ECO:0000313" key="8">
    <source>
        <dbReference type="RefSeq" id="XP_059600863.1"/>
    </source>
</evidence>
<keyword evidence="6" id="KW-0472">Membrane</keyword>
<keyword evidence="6" id="KW-1133">Transmembrane helix</keyword>
<reference evidence="8" key="2">
    <citation type="submission" date="2025-08" db="UniProtKB">
        <authorList>
            <consortium name="RefSeq"/>
        </authorList>
    </citation>
    <scope>IDENTIFICATION</scope>
</reference>
<evidence type="ECO:0000256" key="6">
    <source>
        <dbReference type="SAM" id="Phobius"/>
    </source>
</evidence>
<dbReference type="CDD" id="cd09141">
    <property type="entry name" value="PLDc_vPLD1_2_yPLD_like_2"/>
    <property type="match status" value="1"/>
</dbReference>
<dbReference type="SMART" id="SM00155">
    <property type="entry name" value="PLDc"/>
    <property type="match status" value="2"/>
</dbReference>
<dbReference type="SUPFAM" id="SSF56024">
    <property type="entry name" value="Phospholipase D/nuclease"/>
    <property type="match status" value="2"/>
</dbReference>
<dbReference type="PIRSF" id="PIRSF009376">
    <property type="entry name" value="Phospholipase_D_euk"/>
    <property type="match status" value="1"/>
</dbReference>
<dbReference type="GO" id="GO:0016042">
    <property type="term" value="P:lipid catabolic process"/>
    <property type="evidence" value="ECO:0007669"/>
    <property type="project" value="UniProtKB-KW"/>
</dbReference>
<evidence type="ECO:0000259" key="7">
    <source>
        <dbReference type="PROSITE" id="PS50035"/>
    </source>
</evidence>
<dbReference type="Pfam" id="PF13091">
    <property type="entry name" value="PLDc_2"/>
    <property type="match status" value="1"/>
</dbReference>
<evidence type="ECO:0000256" key="5">
    <source>
        <dbReference type="ARBA" id="ARBA00023098"/>
    </source>
</evidence>
<dbReference type="InterPro" id="IPR025202">
    <property type="entry name" value="PLD-like_dom"/>
</dbReference>
<evidence type="ECO:0000256" key="1">
    <source>
        <dbReference type="ARBA" id="ARBA00012027"/>
    </source>
</evidence>
<keyword evidence="4" id="KW-0442">Lipid degradation</keyword>
<feature type="domain" description="PLD phosphodiesterase" evidence="7">
    <location>
        <begin position="496"/>
        <end position="523"/>
    </location>
</feature>
<dbReference type="RefSeq" id="XP_059600863.1">
    <property type="nucleotide sequence ID" value="XM_059748272.1"/>
</dbReference>